<dbReference type="SMART" id="SM00215">
    <property type="entry name" value="VWC_out"/>
    <property type="match status" value="3"/>
</dbReference>
<keyword evidence="8" id="KW-1185">Reference proteome</keyword>
<evidence type="ECO:0000256" key="2">
    <source>
        <dbReference type="ARBA" id="ARBA00023157"/>
    </source>
</evidence>
<dbReference type="PROSITE" id="PS50184">
    <property type="entry name" value="VWFC_2"/>
    <property type="match status" value="4"/>
</dbReference>
<feature type="disulfide bond" evidence="4">
    <location>
        <begin position="2190"/>
        <end position="2205"/>
    </location>
</feature>
<dbReference type="InterPro" id="IPR014853">
    <property type="entry name" value="VWF/SSPO/ZAN-like_Cys-rich_dom"/>
</dbReference>
<evidence type="ECO:0000259" key="7">
    <source>
        <dbReference type="PROSITE" id="PS51233"/>
    </source>
</evidence>
<feature type="region of interest" description="Disordered" evidence="5">
    <location>
        <begin position="4762"/>
        <end position="4795"/>
    </location>
</feature>
<keyword evidence="1" id="KW-0677">Repeat</keyword>
<dbReference type="PRINTS" id="PR00261">
    <property type="entry name" value="LDLRECEPTOR"/>
</dbReference>
<feature type="region of interest" description="Disordered" evidence="5">
    <location>
        <begin position="3449"/>
        <end position="3478"/>
    </location>
</feature>
<dbReference type="Proteomes" id="UP000694845">
    <property type="component" value="Unplaced"/>
</dbReference>
<feature type="region of interest" description="Disordered" evidence="5">
    <location>
        <begin position="3977"/>
        <end position="3996"/>
    </location>
</feature>
<comment type="caution">
    <text evidence="4">Lacks conserved residue(s) required for the propagation of feature annotation.</text>
</comment>
<gene>
    <name evidence="9" type="primary">LOC110989244</name>
</gene>
<reference evidence="9" key="1">
    <citation type="submission" date="2025-08" db="UniProtKB">
        <authorList>
            <consortium name="RefSeq"/>
        </authorList>
    </citation>
    <scope>IDENTIFICATION</scope>
</reference>
<feature type="region of interest" description="Disordered" evidence="5">
    <location>
        <begin position="3616"/>
        <end position="3659"/>
    </location>
</feature>
<feature type="compositionally biased region" description="Low complexity" evidence="5">
    <location>
        <begin position="4189"/>
        <end position="4200"/>
    </location>
</feature>
<dbReference type="InterPro" id="IPR050780">
    <property type="entry name" value="Mucin_vWF_Thrombospondin_sf"/>
</dbReference>
<dbReference type="FunFam" id="2.10.25.10:FF:000055">
    <property type="entry name" value="alpha-tectorin isoform X1"/>
    <property type="match status" value="2"/>
</dbReference>
<feature type="region of interest" description="Disordered" evidence="5">
    <location>
        <begin position="4628"/>
        <end position="4647"/>
    </location>
</feature>
<feature type="disulfide bond" evidence="4">
    <location>
        <begin position="1277"/>
        <end position="1292"/>
    </location>
</feature>
<dbReference type="Pfam" id="PF00094">
    <property type="entry name" value="VWD"/>
    <property type="match status" value="3"/>
</dbReference>
<feature type="region of interest" description="Disordered" evidence="5">
    <location>
        <begin position="4940"/>
        <end position="4990"/>
    </location>
</feature>
<dbReference type="CDD" id="cd00112">
    <property type="entry name" value="LDLa"/>
    <property type="match status" value="2"/>
</dbReference>
<feature type="region of interest" description="Disordered" evidence="5">
    <location>
        <begin position="3304"/>
        <end position="3428"/>
    </location>
</feature>
<dbReference type="SMART" id="SM00832">
    <property type="entry name" value="C8"/>
    <property type="match status" value="3"/>
</dbReference>
<dbReference type="GO" id="GO:0031012">
    <property type="term" value="C:extracellular matrix"/>
    <property type="evidence" value="ECO:0007669"/>
    <property type="project" value="TreeGrafter"/>
</dbReference>
<dbReference type="Pfam" id="PF00057">
    <property type="entry name" value="Ldl_recept_a"/>
    <property type="match status" value="1"/>
</dbReference>
<name>A0A8B8A015_ACAPL</name>
<evidence type="ECO:0000256" key="3">
    <source>
        <dbReference type="ARBA" id="ARBA00023180"/>
    </source>
</evidence>
<dbReference type="GO" id="GO:0005615">
    <property type="term" value="C:extracellular space"/>
    <property type="evidence" value="ECO:0007669"/>
    <property type="project" value="TreeGrafter"/>
</dbReference>
<dbReference type="InterPro" id="IPR001007">
    <property type="entry name" value="VWF_dom"/>
</dbReference>
<evidence type="ECO:0000256" key="5">
    <source>
        <dbReference type="SAM" id="MobiDB-lite"/>
    </source>
</evidence>
<feature type="region of interest" description="Disordered" evidence="5">
    <location>
        <begin position="3160"/>
        <end position="3179"/>
    </location>
</feature>
<dbReference type="PANTHER" id="PTHR11339">
    <property type="entry name" value="EXTRACELLULAR MATRIX GLYCOPROTEIN RELATED"/>
    <property type="match status" value="1"/>
</dbReference>
<dbReference type="SMART" id="SM00192">
    <property type="entry name" value="LDLa"/>
    <property type="match status" value="2"/>
</dbReference>
<dbReference type="InterPro" id="IPR001846">
    <property type="entry name" value="VWF_type-D"/>
</dbReference>
<feature type="region of interest" description="Disordered" evidence="5">
    <location>
        <begin position="3072"/>
        <end position="3094"/>
    </location>
</feature>
<feature type="domain" description="VWFD" evidence="7">
    <location>
        <begin position="884"/>
        <end position="1057"/>
    </location>
</feature>
<evidence type="ECO:0000313" key="8">
    <source>
        <dbReference type="Proteomes" id="UP000694845"/>
    </source>
</evidence>
<dbReference type="KEGG" id="aplc:110989244"/>
<dbReference type="SUPFAM" id="SSF57424">
    <property type="entry name" value="LDL receptor-like module"/>
    <property type="match status" value="2"/>
</dbReference>
<feature type="domain" description="VWFC" evidence="6">
    <location>
        <begin position="2103"/>
        <end position="2170"/>
    </location>
</feature>
<dbReference type="Gene3D" id="2.10.25.10">
    <property type="entry name" value="Laminin"/>
    <property type="match status" value="4"/>
</dbReference>
<feature type="region of interest" description="Disordered" evidence="5">
    <location>
        <begin position="3849"/>
        <end position="3893"/>
    </location>
</feature>
<feature type="compositionally biased region" description="Low complexity" evidence="5">
    <location>
        <begin position="4124"/>
        <end position="4181"/>
    </location>
</feature>
<dbReference type="SMART" id="SM00216">
    <property type="entry name" value="VWD"/>
    <property type="match status" value="3"/>
</dbReference>
<feature type="compositionally biased region" description="Low complexity" evidence="5">
    <location>
        <begin position="4628"/>
        <end position="4642"/>
    </location>
</feature>
<dbReference type="OMA" id="TFCVRPK"/>
<feature type="domain" description="VWFD" evidence="7">
    <location>
        <begin position="422"/>
        <end position="605"/>
    </location>
</feature>
<evidence type="ECO:0000256" key="4">
    <source>
        <dbReference type="PROSITE-ProRule" id="PRU00124"/>
    </source>
</evidence>
<dbReference type="GeneID" id="110989244"/>
<feature type="domain" description="VWFD" evidence="7">
    <location>
        <begin position="65"/>
        <end position="234"/>
    </location>
</feature>
<dbReference type="SMART" id="SM00214">
    <property type="entry name" value="VWC"/>
    <property type="match status" value="7"/>
</dbReference>
<feature type="region of interest" description="Disordered" evidence="5">
    <location>
        <begin position="4538"/>
        <end position="4606"/>
    </location>
</feature>
<sequence length="4990" mass="540116">MKLGPAFCKRLCPTNNGVCNLEDNGCEGRLGIMENSGSDHVNKRSNMHHYLEPSLEPFADGIPDGVCTFSGGSIRTFDGLTYNYPLRCRSIMAFFKAENQFTVDIVPKYECNDINHECKSAVNITNNVMMVEFLPGSVVHYNNRVVIPPYGNDGVMIFKRGTEVVFEAGDETRVLFDGSNSVSIAVNRIYQAADEVHSLKGLCGNYDSDPRNDLEDLSVADVAAKYRFPEGHCKPQDAKYLNPFENLSDLQQQEVLQACNDFAVDPIFKDCRDKLVIEPFYSSCWFSLSLCILEGSRCDICNIYAKLSKACARHGIAVEWRSESFCHIECENGMKYVECGSACPRTCETLFYSDDCPEPCVPGCQCPEGTFLFESQCIPKQSCPCRQADEDFPAGAIIKDGCRDCVCWEGMLHNCTTHACPATCSILGGHAFRTFDDRLFDFDGTCEYVLAQNQNRNGPPFSIFMDKSNCRGKSLGCVPFVSVVTPDGTTYGLQVEGAVFVSRASGPTQELKLPYTKVAGDSSITVSRVSSLVTRVVLPQLGIELLWSSDNRIYLSVTENMLGKIHGLCGYFNRVLNDDFQLPCGSTVAVAQNFVGRWISNALCKERETRDSFSFCEAENSFERSAKAACELLKMEPFQQCNTKVDVTRYLKQCLLDRCNNFEGGECVSFAAYALECTKMGEIIDWRSSELCPIECPDKMVYKECGSMCRMSCRDLENVESCQEQCVQGCQCPEKMVYSDQLDGCVLESECHCHFQGNVYQPGKTWKSVCNACVCKNGIVECTNKICTAAEEQCSGGKVYLDCQECQRECRNIHLACNSKTCTPGCACPAGTVITDDDTCMPEEQCPCYENGHSYRPGETFKRDCNLCMCTPAGIFCHNRVCPATCRGYGDPHYVTFDGKQYEFQGECSYVLSSNNCPWGSPGHVSFTVIVENVPCGTSKVTCTKSITFLLLDVEIRLIRGDNPHITPAPPTPTKAVYRINYSGIFLVINTKYGITLLWDFGTSIYVTLDGSYKGDVCGLCGDFDGNAKDDFRSRQGEVEASANIFGHSWKTDPSCKIPPDTVHPCEEHPERRDWAQFACGIILKPIFAPCHDLVDPTTYYENCVYDSCGCDRGGDCECLCTAIGNYAAVCNSMNTPVKWRSDGNCGMQCDNGMTYRPCGEVCPDECYEDPSGAKKIGCEVTCVEGCHCPEGFKLVDGKCVDSVLCPCLYNGKEVDPGFVIIKDCERCECTDGEMVCTEVPCTTPVTPVSVTPPCTCPPGEIPCRDCSKCVPLVDVCDKNNDCDDGSDEDTCECVYRDHVYPIDVPFDGDGACEICKCPNGTMIPICEKICTLTCPPYEKLYLNEDDPTKCCECGPVLVPTTLPVPTTGTTTPVTTGTPGEVCTDNLDEYDRVQVTRYASDDPTRPIQPDEWWRPAYPPHFESPYVGSYMEVRFTPDTRITYVAITNDMDSQINIRLSFKYSPDGQHFSTIDTDELGAIFIGRTNEKIPLPDNVPYMLILRVYLVVGQESLPQGMKFQITLHGCELPRTTTPGPTITPVFPNTTPEECNDDLDIYSSVSVLRFDSISQTEISPDTPWSPIIHSTEGNPYSGAGLVVLFRPNIRLASFVIRSIGGNSDKAKVAIKVLLASTDKFSPINWDVGDPVRDFTFGEKMYLPSAIEYITGIKIHIITSYKNESYLFKFLGCEEMTTPATTIVTTPVATTTLEPCSDDLDDYEPIKVFRINRDIPYPIDKDTGFRPVNPPLDEDNPYNGSHVSVIFVPTAEVTSFVITVDRGSQAEVTLAFTVKESDSSDAVPVHNKNGSLIFNAPSGAKVSSPINFQYVYQLDVYIIHPDYGSEFLMTFNGCEYIPSTPTVTEPVTEVLNQTQPMTTRAPCVLNCFCKKDCYGSVTCLPDFTPCPQKCYCDNYGNKPDSLGRCISEPTDCTTTPYFPTATTPACESGSTMFPDECQTCECIDEKYVCHKDCHKTCEEGETLVEYADPNKCCECIKCDDPYDHTEDPQCCTNVTDCKVPPEDSGSEYCNACKPPLVFNGTHCVPPTECPCIDEDGSHQNGDEWQKNSCTMCVCLDSNIICNKTCDLTCRNEETLEPPDDDHECCYCKPCVGCYYEPQEKCYPVNSTWNDSLCIKCTCKSPHENSYIRTCNNITCPDLICPPGYVEVHDDNKCCPECVPDCYAYPCNSHECIPIEWLCDGDEDCPNGIDERNCGTTAPPYTTPMFTTVEATTTVPTTAVPTTPFPTTIETTTLPPHCPDGQEESDCSYLCRKQACNDESCYSTKVGSGSSSVCCECMNNTVFNGVECVPPEKCPCRDENGDLHDPNEEWQGNGHCQKCRCVSNQILCYTDTTSPGCVPTTSQPTTPLPPAPTTTFRTTSVSITTGEVTTTEVISTITPAYCYDDMNTIPDLIVRYYDSITGLEVPKDQPWASEGENKTSLIITFSEPTRINQLEFTTTSGRNVRVKIGVAFQLHLDPTVVDTYLFNGQPQSLNSGERLNIPTEPDVTNVYSIRLIFHTTDSQLIKVFGCKERVATTTVSTTSGSTSVTEADCHMKCICDLDCEGKLDDDQCPYEVPEHCYGCACPNDTRPWGAYCIRPPDREKCMTTSQTETTTVLRTATEVTTEEITLAPTTEVTTEVTTEETTLAPTTEVTTAAPTTIEVTTPATATTTPMVCVDDVDSIDGLLVKRYSSDDPETEIQPMEPWQSGINNPKFIMEFSRATQITQLEITTATGHRVLVKIGFSKSPDRPPVFDHYMYGGSVVSLDSGERLTLRPDQTDVHFLQLEFYTEELQTVKTYGCLILGTTTEMPGEECPPKHRCNCTGDCEWNNVDPTCPYPPPENCINSCCEEIDLTMCFHNCSAGYIRRGDYYCVKRPLTCTTPQPTTTALITPPVTAPTITTPTVTTPIVTTPAMTTPAITTPAMTTPVVTTPSITTPAITTPTVTTPVVTTPAITTPVVTTPAITTPVVTTPAITTPVVTTPAATTPAVTTPIITTPVVTTPAVTTAGTTARPTIPTTPKICDERCVCDLDCFGLVEDLTCPNRVPEYCLTCTDCPEGTYKSQTRTFCVRPKPIELCVTTPEATTTPSPTTVAPTTTAPTTEVTTEVVTTAAPTTEVTTTAKPTTAEEVTTIRTTTPEATTTQKTTVQTTTEEATTTVVTTQVTTTEATTAAPTTTEATTKVVTTTTPEVTTTELTTRAITTTEVTTTAAPTMTEATTTRLTTTEAPTTSEQPTTKVQETTTVVVTTPEVTKTVETTTAATTEVETTREVTSITTTRAATTVPSTTTKATTTEEATTSVVITTTLAATTTEQTTTSVITRAPTTTEAPTTTKRTTIRRTTTEAPTTTLQPTATAQPTTTEAPTTTAQPTTTEAPTTTAQPTTTEAPTTIAQPTTTEVPKTTALPTTTEAPTATAQPTTTEAPTTTAQPTTTEEVTTKVVTTTPEEITTETTTMQATTVAPTTEEATTTVVTTTRTTKAPTTPAVPTTTEVVTTTVVQTTTPKGTTTEETTMVRITTQATTTELPTTTERTTTRVTTTAAPTTTAPLTTTEELTTAVVTTTPEATTTETVTVQTTTVAPTTKKATTTVVTTAQTTTVPTSTAAPTTTEVVTTTVVQTTTPVATTTEETTTMRTTTEATTTEFPTTERTTTRLTTTKAPTTTAPPTTTEEVTTVVVTTTPEATTTETTTVHTTTVAPTTEESTTKVVTTTQTTTAPTTTAAPTTTEIVTTTVVQTTTPVATTTEETTSVRTTTEATTTEFPTSTERTTTRLTTTEAPTTTTPPTTTEEVTTAVVTTTPEATTMETTTVQTTTVAPTTKESTTTVVMTTQTTTAPTTSAAPTTTEVATTTVVHTTTPVATTTEETTTVRTTTEATTTELPTTTERTTTRLTTTEAPTTTAPPTTTEEVTTKVVTTTPEATTTETTTVQTTTVAPTTEEAASTIVTTIQTTEAPTTTAAPTTTEVVTTTVVQTTTPVATTTEEITTVRTTTQATTTEFPTTTERTTTRFTTTEAPTTTIPPTTTGAPTTTAPPTTTEAPTTTAPPTTTEAPTTTAPPTTTEAPTTTAQPTTTKAPTTIAPPKTTGAPTTTAQPTTTEAPTTTAPPKTTKAPATTAVPTTSEEVTATVVTTTPSAVTTETTTVQTTRVAPTTEETTTTTVTTTQTTTAPSATATPTSTEVVTTSVVQTTTPKVTTTEERTTARITTEATTEARTTTERTTTHVTTTEARTTTTPPTTTEEVTTIVVTTTPLETTTETTTTQRTTVAPTTEEATTTAIITTQTTRAPTTTAAPTTTEVVTTTVVQTTTPKSTTTEETTTAKTTTEATTTEFPTTTERTTTHVTTTEAPTTTAPPTTTEEVTATVVTTTPEATTTETTVIQTTTVPLTTTPEECADNLDSYGPVDVKRVTSENLDVPRPPEYWWNPTNPPTDESNPYDGSFLSAEFTPVAQVTSLVVVSKDDTVQEIKIAILVSHKPTGSLTPLRNGEQALFVSSPGSKIHLPPDLLYVSTMVVFIVNPSSSAGFQVVFNGCEAVVPTTPPVTTTRATTTVVTTIPTTPTPPTTVRTTSVVTTTPTTTTTEETTTVVTTTEETTTEAPTTTERTTTRVTTTEAPTTTAPPTTTQEITTTLVTTTPVATTMETTTVQTTTAPSTTTPEECSENLDDYQPVDVQRKTSDGSQVQPTYWWTPTNPPRDPCYNNRGYYNGCHNYNNCTSYNHCYYNCHCHLHSKAPPTKTEQTTSRITTTEAPTTTAKPTTTEEVTTTVVTTTPLVTTTETTTVQKTTGASTTTETTTTRVTTTEAPTTTAPPTTTEEVTMTVVTTTPEATTAETTQVQTTAVPRTTTVEECAENLDSYPPVDVQRETSQNPGDYLPPSYWWNPPSPPIHEMYPYDGSYLTAIFTPRAQVTSVIIISDAEAMTQVKFAVKVQFSRGGQFSEVHNGQEYLFVGEPGTKIHLPTDLSDDSPNHDERGDKRGDNTESNDSTFTDNHNTNNNYPCYNARNDNN</sequence>
<feature type="disulfide bond" evidence="4">
    <location>
        <begin position="2178"/>
        <end position="2196"/>
    </location>
</feature>
<dbReference type="PROSITE" id="PS01208">
    <property type="entry name" value="VWFC_1"/>
    <property type="match status" value="2"/>
</dbReference>
<feature type="compositionally biased region" description="Basic and acidic residues" evidence="5">
    <location>
        <begin position="4949"/>
        <end position="4962"/>
    </location>
</feature>
<evidence type="ECO:0000256" key="1">
    <source>
        <dbReference type="ARBA" id="ARBA00022737"/>
    </source>
</evidence>
<feature type="domain" description="VWFC" evidence="6">
    <location>
        <begin position="2043"/>
        <end position="2103"/>
    </location>
</feature>
<feature type="region of interest" description="Disordered" evidence="5">
    <location>
        <begin position="3674"/>
        <end position="3710"/>
    </location>
</feature>
<feature type="region of interest" description="Disordered" evidence="5">
    <location>
        <begin position="3730"/>
        <end position="3776"/>
    </location>
</feature>
<dbReference type="SUPFAM" id="SSF57567">
    <property type="entry name" value="Serine protease inhibitors"/>
    <property type="match status" value="4"/>
</dbReference>
<keyword evidence="3" id="KW-0325">Glycoprotein</keyword>
<dbReference type="PANTHER" id="PTHR11339:SF386">
    <property type="entry name" value="HEMOLECTIN, ISOFORM A"/>
    <property type="match status" value="1"/>
</dbReference>
<dbReference type="Pfam" id="PF08742">
    <property type="entry name" value="C8"/>
    <property type="match status" value="3"/>
</dbReference>
<feature type="region of interest" description="Disordered" evidence="5">
    <location>
        <begin position="4124"/>
        <end position="4226"/>
    </location>
</feature>
<dbReference type="InterPro" id="IPR036055">
    <property type="entry name" value="LDL_receptor-like_sf"/>
</dbReference>
<accession>A0A8B8A015</accession>
<dbReference type="Pfam" id="PF01826">
    <property type="entry name" value="TIL"/>
    <property type="match status" value="4"/>
</dbReference>
<dbReference type="InterPro" id="IPR036084">
    <property type="entry name" value="Ser_inhib-like_sf"/>
</dbReference>
<feature type="region of interest" description="Disordered" evidence="5">
    <location>
        <begin position="3265"/>
        <end position="3285"/>
    </location>
</feature>
<dbReference type="PROSITE" id="PS51233">
    <property type="entry name" value="VWFD"/>
    <property type="match status" value="3"/>
</dbReference>
<feature type="region of interest" description="Disordered" evidence="5">
    <location>
        <begin position="4292"/>
        <end position="4345"/>
    </location>
</feature>
<dbReference type="CDD" id="cd19941">
    <property type="entry name" value="TIL"/>
    <property type="match status" value="4"/>
</dbReference>
<dbReference type="InterPro" id="IPR002172">
    <property type="entry name" value="LDrepeatLR_classA_rpt"/>
</dbReference>
<feature type="compositionally biased region" description="Low complexity" evidence="5">
    <location>
        <begin position="4719"/>
        <end position="4748"/>
    </location>
</feature>
<feature type="region of interest" description="Disordered" evidence="5">
    <location>
        <begin position="4001"/>
        <end position="4108"/>
    </location>
</feature>
<feature type="domain" description="VWFC" evidence="6">
    <location>
        <begin position="1208"/>
        <end position="1278"/>
    </location>
</feature>
<feature type="domain" description="VWFC" evidence="6">
    <location>
        <begin position="753"/>
        <end position="811"/>
    </location>
</feature>
<feature type="region of interest" description="Disordered" evidence="5">
    <location>
        <begin position="4717"/>
        <end position="4748"/>
    </location>
</feature>
<proteinExistence type="predicted"/>
<evidence type="ECO:0000313" key="9">
    <source>
        <dbReference type="RefSeq" id="XP_022109176.1"/>
    </source>
</evidence>
<feature type="compositionally biased region" description="Low complexity" evidence="5">
    <location>
        <begin position="4208"/>
        <end position="4226"/>
    </location>
</feature>
<organism evidence="8 9">
    <name type="scientific">Acanthaster planci</name>
    <name type="common">Crown-of-thorns starfish</name>
    <dbReference type="NCBI Taxonomy" id="133434"/>
    <lineage>
        <taxon>Eukaryota</taxon>
        <taxon>Metazoa</taxon>
        <taxon>Echinodermata</taxon>
        <taxon>Eleutherozoa</taxon>
        <taxon>Asterozoa</taxon>
        <taxon>Asteroidea</taxon>
        <taxon>Valvatacea</taxon>
        <taxon>Valvatida</taxon>
        <taxon>Acanthasteridae</taxon>
        <taxon>Acanthaster</taxon>
    </lineage>
</organism>
<feature type="compositionally biased region" description="Low complexity" evidence="5">
    <location>
        <begin position="4966"/>
        <end position="4990"/>
    </location>
</feature>
<protein>
    <submittedName>
        <fullName evidence="9">Mucin-2-like</fullName>
    </submittedName>
</protein>
<dbReference type="InterPro" id="IPR002919">
    <property type="entry name" value="TIL_dom"/>
</dbReference>
<evidence type="ECO:0000259" key="6">
    <source>
        <dbReference type="PROSITE" id="PS50184"/>
    </source>
</evidence>
<keyword evidence="2 4" id="KW-1015">Disulfide bond</keyword>
<dbReference type="RefSeq" id="XP_022109176.1">
    <property type="nucleotide sequence ID" value="XM_022253484.1"/>
</dbReference>
<dbReference type="PROSITE" id="PS50068">
    <property type="entry name" value="LDLRA_2"/>
    <property type="match status" value="2"/>
</dbReference>
<dbReference type="OrthoDB" id="160294at2759"/>